<evidence type="ECO:0000313" key="2">
    <source>
        <dbReference type="EMBL" id="GBP29869.1"/>
    </source>
</evidence>
<dbReference type="EMBL" id="BGZK01000225">
    <property type="protein sequence ID" value="GBP29869.1"/>
    <property type="molecule type" value="Genomic_DNA"/>
</dbReference>
<keyword evidence="3" id="KW-1185">Reference proteome</keyword>
<reference evidence="2 3" key="1">
    <citation type="journal article" date="2019" name="Commun. Biol.">
        <title>The bagworm genome reveals a unique fibroin gene that provides high tensile strength.</title>
        <authorList>
            <person name="Kono N."/>
            <person name="Nakamura H."/>
            <person name="Ohtoshi R."/>
            <person name="Tomita M."/>
            <person name="Numata K."/>
            <person name="Arakawa K."/>
        </authorList>
    </citation>
    <scope>NUCLEOTIDE SEQUENCE [LARGE SCALE GENOMIC DNA]</scope>
</reference>
<organism evidence="2 3">
    <name type="scientific">Eumeta variegata</name>
    <name type="common">Bagworm moth</name>
    <name type="synonym">Eumeta japonica</name>
    <dbReference type="NCBI Taxonomy" id="151549"/>
    <lineage>
        <taxon>Eukaryota</taxon>
        <taxon>Metazoa</taxon>
        <taxon>Ecdysozoa</taxon>
        <taxon>Arthropoda</taxon>
        <taxon>Hexapoda</taxon>
        <taxon>Insecta</taxon>
        <taxon>Pterygota</taxon>
        <taxon>Neoptera</taxon>
        <taxon>Endopterygota</taxon>
        <taxon>Lepidoptera</taxon>
        <taxon>Glossata</taxon>
        <taxon>Ditrysia</taxon>
        <taxon>Tineoidea</taxon>
        <taxon>Psychidae</taxon>
        <taxon>Oiketicinae</taxon>
        <taxon>Eumeta</taxon>
    </lineage>
</organism>
<accession>A0A4C1UU94</accession>
<dbReference type="Proteomes" id="UP000299102">
    <property type="component" value="Unassembled WGS sequence"/>
</dbReference>
<comment type="caution">
    <text evidence="2">The sequence shown here is derived from an EMBL/GenBank/DDBJ whole genome shotgun (WGS) entry which is preliminary data.</text>
</comment>
<proteinExistence type="predicted"/>
<protein>
    <submittedName>
        <fullName evidence="2">Uncharacterized protein</fullName>
    </submittedName>
</protein>
<name>A0A4C1UU94_EUMVA</name>
<evidence type="ECO:0000313" key="3">
    <source>
        <dbReference type="Proteomes" id="UP000299102"/>
    </source>
</evidence>
<sequence>MAQRPAYHTKWTDDLVRVTRCSDCATVCYRWPRVVRRGSLGGEAIVQNFLPTPKENSKEPVVPCRRSLRECPFELRYNFLSQNRFDCAGRIEKGGFSFEFHKYLPFFISKRKNYAHPLRIPRSNRPGPPPAAARRRAPPAYAAGVDRYE</sequence>
<gene>
    <name evidence="2" type="ORF">EVAR_20199_1</name>
</gene>
<evidence type="ECO:0000256" key="1">
    <source>
        <dbReference type="SAM" id="MobiDB-lite"/>
    </source>
</evidence>
<feature type="region of interest" description="Disordered" evidence="1">
    <location>
        <begin position="118"/>
        <end position="149"/>
    </location>
</feature>
<dbReference type="AlphaFoldDB" id="A0A4C1UU94"/>